<comment type="caution">
    <text evidence="2">The sequence shown here is derived from an EMBL/GenBank/DDBJ whole genome shotgun (WGS) entry which is preliminary data.</text>
</comment>
<organism evidence="2 3">
    <name type="scientific">Rotaria socialis</name>
    <dbReference type="NCBI Taxonomy" id="392032"/>
    <lineage>
        <taxon>Eukaryota</taxon>
        <taxon>Metazoa</taxon>
        <taxon>Spiralia</taxon>
        <taxon>Gnathifera</taxon>
        <taxon>Rotifera</taxon>
        <taxon>Eurotatoria</taxon>
        <taxon>Bdelloidea</taxon>
        <taxon>Philodinida</taxon>
        <taxon>Philodinidae</taxon>
        <taxon>Rotaria</taxon>
    </lineage>
</organism>
<accession>A0A821YSC1</accession>
<keyword evidence="1" id="KW-1133">Transmembrane helix</keyword>
<keyword evidence="1" id="KW-0472">Membrane</keyword>
<feature type="non-terminal residue" evidence="2">
    <location>
        <position position="1"/>
    </location>
</feature>
<sequence>IKDIILISALLVSIGACLYAFIRHRKTQESMSMMLRELESLQKAGCDLIAVTGK</sequence>
<dbReference type="EMBL" id="CAJOBS010018385">
    <property type="protein sequence ID" value="CAF4964136.1"/>
    <property type="molecule type" value="Genomic_DNA"/>
</dbReference>
<evidence type="ECO:0000313" key="2">
    <source>
        <dbReference type="EMBL" id="CAF4964136.1"/>
    </source>
</evidence>
<name>A0A821YSC1_9BILA</name>
<evidence type="ECO:0000313" key="3">
    <source>
        <dbReference type="Proteomes" id="UP000663838"/>
    </source>
</evidence>
<reference evidence="2" key="1">
    <citation type="submission" date="2021-02" db="EMBL/GenBank/DDBJ databases">
        <authorList>
            <person name="Nowell W R."/>
        </authorList>
    </citation>
    <scope>NUCLEOTIDE SEQUENCE</scope>
</reference>
<protein>
    <submittedName>
        <fullName evidence="2">Uncharacterized protein</fullName>
    </submittedName>
</protein>
<evidence type="ECO:0000256" key="1">
    <source>
        <dbReference type="SAM" id="Phobius"/>
    </source>
</evidence>
<dbReference type="Proteomes" id="UP000663838">
    <property type="component" value="Unassembled WGS sequence"/>
</dbReference>
<proteinExistence type="predicted"/>
<feature type="transmembrane region" description="Helical" evidence="1">
    <location>
        <begin position="6"/>
        <end position="22"/>
    </location>
</feature>
<dbReference type="AlphaFoldDB" id="A0A821YSC1"/>
<gene>
    <name evidence="2" type="ORF">TOA249_LOCUS34349</name>
</gene>
<keyword evidence="1" id="KW-0812">Transmembrane</keyword>